<evidence type="ECO:0000259" key="2">
    <source>
        <dbReference type="Pfam" id="PF13298"/>
    </source>
</evidence>
<dbReference type="CDD" id="cd04863">
    <property type="entry name" value="MtLigD_Pol_like"/>
    <property type="match status" value="1"/>
</dbReference>
<dbReference type="InterPro" id="IPR052171">
    <property type="entry name" value="NHEJ_LigD"/>
</dbReference>
<reference evidence="4 5" key="1">
    <citation type="submission" date="2023-02" db="EMBL/GenBank/DDBJ databases">
        <title>Genome sequencing required for Actinomycetospora new species description.</title>
        <authorList>
            <person name="Saimee Y."/>
            <person name="Duangmal K."/>
        </authorList>
    </citation>
    <scope>NUCLEOTIDE SEQUENCE [LARGE SCALE GENOMIC DNA]</scope>
    <source>
        <strain evidence="4 5">DW7H6</strain>
    </source>
</reference>
<protein>
    <submittedName>
        <fullName evidence="4">Non-homologous end-joining DNA ligase</fullName>
        <ecNumber evidence="4">6.5.1.1</ecNumber>
    </submittedName>
</protein>
<dbReference type="NCBIfam" id="TIGR02778">
    <property type="entry name" value="ligD_pol"/>
    <property type="match status" value="1"/>
</dbReference>
<sequence length="490" mass="53622">MPDLSEYNAKRDPARTPEPFGQVGGPAGRSGAELTSSDRPAGDRFVVQEHHARRLHYDVRFERDGVLVCWAVPRGLPDKPGAPRLAVHTEDHPLEYLEFHGEIPAGEYGGGSMTIWDSGRYETEKWSDSEVAVTLHGERVSGRFVFFKPDRDGRNDHEEKDWLVQRRKTDTAAPPRDASAQSPRVTVGGRSLRLSNLDKELYPDVPKASVVDYYARVADTLLPHLAGRPLTLRRFPDGISAPSFYEKNAGAKAPEWLRSVTVPTPGSSRGSATANFVVVEELATLVYLANLAVLELHVPQWRVDEDDRVQPPDELVFDLDPGEGTTVVDCARIAERVREVLAADGLAPCPKTSGSKGMQVSAAVRVDDPGRTSTYAKAVAELLARETPRRVTSIMAKDRRRGKIFVDWSQNNTAKTTVAPYSLRARAANGAPTVSTPLTWDEVEAAREVRELTFSPADVLARVEAHGDLYAAALGEGVTRPELPEAPSAG</sequence>
<evidence type="ECO:0000259" key="3">
    <source>
        <dbReference type="Pfam" id="PF21686"/>
    </source>
</evidence>
<keyword evidence="5" id="KW-1185">Reference proteome</keyword>
<dbReference type="Proteomes" id="UP001300763">
    <property type="component" value="Unassembled WGS sequence"/>
</dbReference>
<evidence type="ECO:0000313" key="5">
    <source>
        <dbReference type="Proteomes" id="UP001300763"/>
    </source>
</evidence>
<dbReference type="Pfam" id="PF13298">
    <property type="entry name" value="LigD_N"/>
    <property type="match status" value="1"/>
</dbReference>
<comment type="caution">
    <text evidence="4">The sequence shown here is derived from an EMBL/GenBank/DDBJ whole genome shotgun (WGS) entry which is preliminary data.</text>
</comment>
<dbReference type="EC" id="6.5.1.1" evidence="4"/>
<evidence type="ECO:0000313" key="4">
    <source>
        <dbReference type="EMBL" id="MDD7964512.1"/>
    </source>
</evidence>
<feature type="region of interest" description="Disordered" evidence="1">
    <location>
        <begin position="157"/>
        <end position="187"/>
    </location>
</feature>
<dbReference type="InterPro" id="IPR033649">
    <property type="entry name" value="MtLigD_Pol-like"/>
</dbReference>
<dbReference type="PANTHER" id="PTHR42705:SF2">
    <property type="entry name" value="BIFUNCTIONAL NON-HOMOLOGOUS END JOINING PROTEIN LIGD"/>
    <property type="match status" value="1"/>
</dbReference>
<keyword evidence="4" id="KW-0436">Ligase</keyword>
<evidence type="ECO:0000256" key="1">
    <source>
        <dbReference type="SAM" id="MobiDB-lite"/>
    </source>
</evidence>
<feature type="domain" description="DNA ligase D polymerase" evidence="3">
    <location>
        <begin position="207"/>
        <end position="469"/>
    </location>
</feature>
<dbReference type="EMBL" id="JAQZAO010000002">
    <property type="protein sequence ID" value="MDD7964512.1"/>
    <property type="molecule type" value="Genomic_DNA"/>
</dbReference>
<dbReference type="InterPro" id="IPR014145">
    <property type="entry name" value="LigD_pol_dom"/>
</dbReference>
<organism evidence="4 5">
    <name type="scientific">Actinomycetospora lemnae</name>
    <dbReference type="NCBI Taxonomy" id="3019891"/>
    <lineage>
        <taxon>Bacteria</taxon>
        <taxon>Bacillati</taxon>
        <taxon>Actinomycetota</taxon>
        <taxon>Actinomycetes</taxon>
        <taxon>Pseudonocardiales</taxon>
        <taxon>Pseudonocardiaceae</taxon>
        <taxon>Actinomycetospora</taxon>
    </lineage>
</organism>
<proteinExistence type="predicted"/>
<dbReference type="NCBIfam" id="TIGR02777">
    <property type="entry name" value="LigD_PE_dom"/>
    <property type="match status" value="1"/>
</dbReference>
<dbReference type="PANTHER" id="PTHR42705">
    <property type="entry name" value="BIFUNCTIONAL NON-HOMOLOGOUS END JOINING PROTEIN LIGD"/>
    <property type="match status" value="1"/>
</dbReference>
<dbReference type="Pfam" id="PF21686">
    <property type="entry name" value="LigD_Prim-Pol"/>
    <property type="match status" value="1"/>
</dbReference>
<dbReference type="InterPro" id="IPR014144">
    <property type="entry name" value="LigD_PE_domain"/>
</dbReference>
<name>A0ABT5SNU0_9PSEU</name>
<feature type="domain" description="DNA ligase D 3'-phosphoesterase" evidence="2">
    <location>
        <begin position="48"/>
        <end position="147"/>
    </location>
</feature>
<dbReference type="Gene3D" id="3.90.920.10">
    <property type="entry name" value="DNA primase, PRIM domain"/>
    <property type="match status" value="1"/>
</dbReference>
<feature type="region of interest" description="Disordered" evidence="1">
    <location>
        <begin position="1"/>
        <end position="43"/>
    </location>
</feature>
<dbReference type="RefSeq" id="WP_274199069.1">
    <property type="nucleotide sequence ID" value="NZ_JAQZAO010000002.1"/>
</dbReference>
<gene>
    <name evidence="4" type="primary">ligD</name>
    <name evidence="4" type="ORF">PGB27_04045</name>
</gene>
<feature type="compositionally biased region" description="Basic and acidic residues" evidence="1">
    <location>
        <begin position="157"/>
        <end position="170"/>
    </location>
</feature>
<accession>A0ABT5SNU0</accession>
<dbReference type="GO" id="GO:0003910">
    <property type="term" value="F:DNA ligase (ATP) activity"/>
    <property type="evidence" value="ECO:0007669"/>
    <property type="project" value="UniProtKB-EC"/>
</dbReference>